<protein>
    <submittedName>
        <fullName evidence="8">Nitrate/nitrite transporter</fullName>
    </submittedName>
</protein>
<proteinExistence type="predicted"/>
<gene>
    <name evidence="8" type="ORF">BSU04_42370</name>
</gene>
<dbReference type="SUPFAM" id="SSF103473">
    <property type="entry name" value="MFS general substrate transporter"/>
    <property type="match status" value="1"/>
</dbReference>
<dbReference type="GO" id="GO:0016020">
    <property type="term" value="C:membrane"/>
    <property type="evidence" value="ECO:0007669"/>
    <property type="project" value="UniProtKB-SubCell"/>
</dbReference>
<feature type="transmembrane region" description="Helical" evidence="6">
    <location>
        <begin position="49"/>
        <end position="74"/>
    </location>
</feature>
<feature type="transmembrane region" description="Helical" evidence="6">
    <location>
        <begin position="356"/>
        <end position="379"/>
    </location>
</feature>
<feature type="transmembrane region" description="Helical" evidence="6">
    <location>
        <begin position="305"/>
        <end position="323"/>
    </location>
</feature>
<keyword evidence="5 6" id="KW-0472">Membrane</keyword>
<evidence type="ECO:0000256" key="1">
    <source>
        <dbReference type="ARBA" id="ARBA00004141"/>
    </source>
</evidence>
<keyword evidence="3 6" id="KW-0812">Transmembrane</keyword>
<name>A0A226WM69_CABSO</name>
<dbReference type="CDD" id="cd17319">
    <property type="entry name" value="MFS_ExuT_GudP_like"/>
    <property type="match status" value="1"/>
</dbReference>
<feature type="transmembrane region" description="Helical" evidence="6">
    <location>
        <begin position="241"/>
        <end position="262"/>
    </location>
</feature>
<dbReference type="Gene3D" id="1.20.1250.20">
    <property type="entry name" value="MFS general substrate transporter like domains"/>
    <property type="match status" value="2"/>
</dbReference>
<dbReference type="PANTHER" id="PTHR43791">
    <property type="entry name" value="PERMEASE-RELATED"/>
    <property type="match status" value="1"/>
</dbReference>
<dbReference type="RefSeq" id="WP_089165810.1">
    <property type="nucleotide sequence ID" value="NZ_MTHB01000278.1"/>
</dbReference>
<evidence type="ECO:0000256" key="4">
    <source>
        <dbReference type="ARBA" id="ARBA00022989"/>
    </source>
</evidence>
<evidence type="ECO:0000259" key="7">
    <source>
        <dbReference type="PROSITE" id="PS50850"/>
    </source>
</evidence>
<evidence type="ECO:0000256" key="3">
    <source>
        <dbReference type="ARBA" id="ARBA00022692"/>
    </source>
</evidence>
<feature type="transmembrane region" description="Helical" evidence="6">
    <location>
        <begin position="81"/>
        <end position="99"/>
    </location>
</feature>
<dbReference type="EMBL" id="MTHB01000278">
    <property type="protein sequence ID" value="OXC72272.1"/>
    <property type="molecule type" value="Genomic_DNA"/>
</dbReference>
<comment type="caution">
    <text evidence="8">The sequence shown here is derived from an EMBL/GenBank/DDBJ whole genome shotgun (WGS) entry which is preliminary data.</text>
</comment>
<dbReference type="InterPro" id="IPR036259">
    <property type="entry name" value="MFS_trans_sf"/>
</dbReference>
<evidence type="ECO:0000313" key="9">
    <source>
        <dbReference type="Proteomes" id="UP000214720"/>
    </source>
</evidence>
<dbReference type="InterPro" id="IPR020846">
    <property type="entry name" value="MFS_dom"/>
</dbReference>
<feature type="transmembrane region" description="Helical" evidence="6">
    <location>
        <begin position="173"/>
        <end position="195"/>
    </location>
</feature>
<comment type="subcellular location">
    <subcellularLocation>
        <location evidence="1">Membrane</location>
        <topology evidence="1">Multi-pass membrane protein</topology>
    </subcellularLocation>
</comment>
<feature type="transmembrane region" description="Helical" evidence="6">
    <location>
        <begin position="399"/>
        <end position="420"/>
    </location>
</feature>
<dbReference type="FunFam" id="1.20.1250.20:FF:000018">
    <property type="entry name" value="MFS transporter permease"/>
    <property type="match status" value="1"/>
</dbReference>
<feature type="transmembrane region" description="Helical" evidence="6">
    <location>
        <begin position="7"/>
        <end position="29"/>
    </location>
</feature>
<evidence type="ECO:0000313" key="8">
    <source>
        <dbReference type="EMBL" id="OXC72272.1"/>
    </source>
</evidence>
<feature type="transmembrane region" description="Helical" evidence="6">
    <location>
        <begin position="274"/>
        <end position="293"/>
    </location>
</feature>
<dbReference type="OrthoDB" id="5441967at2"/>
<keyword evidence="2" id="KW-0813">Transport</keyword>
<dbReference type="InterPro" id="IPR011701">
    <property type="entry name" value="MFS"/>
</dbReference>
<reference evidence="9" key="1">
    <citation type="submission" date="2017-01" db="EMBL/GenBank/DDBJ databases">
        <title>Genome Analysis of Deinococcus marmoris KOPRI26562.</title>
        <authorList>
            <person name="Kim J.H."/>
            <person name="Oh H.-M."/>
        </authorList>
    </citation>
    <scope>NUCLEOTIDE SEQUENCE [LARGE SCALE GENOMIC DNA]</scope>
    <source>
        <strain evidence="9">PAMC 26633</strain>
    </source>
</reference>
<keyword evidence="4 6" id="KW-1133">Transmembrane helix</keyword>
<dbReference type="Proteomes" id="UP000214720">
    <property type="component" value="Unassembled WGS sequence"/>
</dbReference>
<dbReference type="Pfam" id="PF07690">
    <property type="entry name" value="MFS_1"/>
    <property type="match status" value="1"/>
</dbReference>
<evidence type="ECO:0000256" key="2">
    <source>
        <dbReference type="ARBA" id="ARBA00022448"/>
    </source>
</evidence>
<dbReference type="GO" id="GO:0022857">
    <property type="term" value="F:transmembrane transporter activity"/>
    <property type="evidence" value="ECO:0007669"/>
    <property type="project" value="InterPro"/>
</dbReference>
<sequence>MNRETRVIRLMTTKLIPFLILLYLVAYVDRSTLGFAKLQMNADAGIGDAAYGLGAGLFFIGYFLCEVPSNVFLVRFGARRWFARILITWGAITVSMSLINGPTSFYVLRFLLGAAEAGFYPGVVFYLSQWFPARHRGRIFGLFLLSQPFALIVTGPLAGGLLGMEGVAGLHGWQWLFILTGMPAILLAWPTLRFFTDTPGDAKWLCAEDRTWLKAELDEEKRTGEVVEHANPLRALKDVRVLLLALYFLPYPLAIYGLSMWLPTIIKGFGVSNLTTGFLSAVPYVFAVAGLLIVPRHSDKTDERLVHIACSAALGAAGLFVSAAAQSPVVQLGALCFTAFGLYAAQPIFWTLPSRFLAGPAAAAGIALINSIGNLGGYIGPFAVGAIKQHTGNLADGLYFLAAGVFVLAVLLTIVVKVMVEPRSGPDKNALAE</sequence>
<feature type="transmembrane region" description="Helical" evidence="6">
    <location>
        <begin position="139"/>
        <end position="161"/>
    </location>
</feature>
<dbReference type="PANTHER" id="PTHR43791:SF36">
    <property type="entry name" value="TRANSPORTER, PUTATIVE (AFU_ORTHOLOGUE AFUA_6G08340)-RELATED"/>
    <property type="match status" value="1"/>
</dbReference>
<dbReference type="AlphaFoldDB" id="A0A226WM69"/>
<evidence type="ECO:0000256" key="5">
    <source>
        <dbReference type="ARBA" id="ARBA00023136"/>
    </source>
</evidence>
<accession>A0A226WM69</accession>
<feature type="domain" description="Major facilitator superfamily (MFS) profile" evidence="7">
    <location>
        <begin position="15"/>
        <end position="421"/>
    </location>
</feature>
<feature type="transmembrane region" description="Helical" evidence="6">
    <location>
        <begin position="105"/>
        <end position="127"/>
    </location>
</feature>
<evidence type="ECO:0000256" key="6">
    <source>
        <dbReference type="SAM" id="Phobius"/>
    </source>
</evidence>
<dbReference type="PROSITE" id="PS50850">
    <property type="entry name" value="MFS"/>
    <property type="match status" value="1"/>
</dbReference>
<feature type="transmembrane region" description="Helical" evidence="6">
    <location>
        <begin position="329"/>
        <end position="349"/>
    </location>
</feature>
<organism evidence="8 9">
    <name type="scientific">Caballeronia sordidicola</name>
    <name type="common">Burkholderia sordidicola</name>
    <dbReference type="NCBI Taxonomy" id="196367"/>
    <lineage>
        <taxon>Bacteria</taxon>
        <taxon>Pseudomonadati</taxon>
        <taxon>Pseudomonadota</taxon>
        <taxon>Betaproteobacteria</taxon>
        <taxon>Burkholderiales</taxon>
        <taxon>Burkholderiaceae</taxon>
        <taxon>Caballeronia</taxon>
    </lineage>
</organism>